<dbReference type="InterPro" id="IPR008949">
    <property type="entry name" value="Isoprenoid_synthase_dom_sf"/>
</dbReference>
<organism evidence="7 9">
    <name type="scientific">Streptococcus agalactiae</name>
    <dbReference type="NCBI Taxonomy" id="1311"/>
    <lineage>
        <taxon>Bacteria</taxon>
        <taxon>Bacillati</taxon>
        <taxon>Bacillota</taxon>
        <taxon>Bacilli</taxon>
        <taxon>Lactobacillales</taxon>
        <taxon>Streptococcaceae</taxon>
        <taxon>Streptococcus</taxon>
    </lineage>
</organism>
<dbReference type="RefSeq" id="WP_000100670.1">
    <property type="nucleotide sequence ID" value="NZ_BCNI01000001.1"/>
</dbReference>
<dbReference type="PANTHER" id="PTHR12001:SF69">
    <property type="entry name" value="ALL TRANS-POLYPRENYL-DIPHOSPHATE SYNTHASE PDSS1"/>
    <property type="match status" value="1"/>
</dbReference>
<evidence type="ECO:0000313" key="8">
    <source>
        <dbReference type="EMBL" id="RDY83086.1"/>
    </source>
</evidence>
<dbReference type="CDD" id="cd00685">
    <property type="entry name" value="Trans_IPPS_HT"/>
    <property type="match status" value="1"/>
</dbReference>
<dbReference type="SUPFAM" id="SSF48576">
    <property type="entry name" value="Terpenoid synthases"/>
    <property type="match status" value="1"/>
</dbReference>
<dbReference type="GO" id="GO:0004659">
    <property type="term" value="F:prenyltransferase activity"/>
    <property type="evidence" value="ECO:0007669"/>
    <property type="project" value="InterPro"/>
</dbReference>
<evidence type="ECO:0000256" key="4">
    <source>
        <dbReference type="ARBA" id="ARBA00022723"/>
    </source>
</evidence>
<evidence type="ECO:0000313" key="7">
    <source>
        <dbReference type="EMBL" id="OCM71461.1"/>
    </source>
</evidence>
<evidence type="ECO:0000256" key="6">
    <source>
        <dbReference type="RuleBase" id="RU004466"/>
    </source>
</evidence>
<dbReference type="KEGG" id="sage:EN72_09350"/>
<dbReference type="PROSITE" id="PS00723">
    <property type="entry name" value="POLYPRENYL_SYNTHASE_1"/>
    <property type="match status" value="1"/>
</dbReference>
<dbReference type="PROSITE" id="PS00444">
    <property type="entry name" value="POLYPRENYL_SYNTHASE_2"/>
    <property type="match status" value="1"/>
</dbReference>
<dbReference type="Proteomes" id="UP000256718">
    <property type="component" value="Unassembled WGS sequence"/>
</dbReference>
<keyword evidence="3 6" id="KW-0808">Transferase</keyword>
<comment type="cofactor">
    <cofactor evidence="1">
        <name>Mg(2+)</name>
        <dbReference type="ChEBI" id="CHEBI:18420"/>
    </cofactor>
</comment>
<dbReference type="InterPro" id="IPR033749">
    <property type="entry name" value="Polyprenyl_synt_CS"/>
</dbReference>
<comment type="similarity">
    <text evidence="2 6">Belongs to the FPP/GGPP synthase family.</text>
</comment>
<evidence type="ECO:0000313" key="9">
    <source>
        <dbReference type="Proteomes" id="UP000093122"/>
    </source>
</evidence>
<dbReference type="InterPro" id="IPR000092">
    <property type="entry name" value="Polyprenyl_synt"/>
</dbReference>
<keyword evidence="4" id="KW-0479">Metal-binding</keyword>
<sequence>MSSYWNNYPELKKNIDETNQLIQERIQVRNKDIEAALSQLTAAGGKQLRPAFFYLFSQLGNKENQDTQQLKKIAASLEILHVATLIHDDVIDDSPLRRGNMTIQSKFGKDIAVYTGDLLFTVFFDLILESMADTPFMTINAKSMRKILMGELDQMHLRYNQQQGIHHYLRAISGKTAELFKLASKEGAYFGGAEKEVVRLAGHIGFNIGMTFQILDDILDYTADKKTFNKPVLEDLAQGVYSLPLLLAIEENPDIFKPILDKKTDMATEDMEKIAYLVVSHRGVDKARHLARKFTEKAISDINKLPQSSAKKQLLQLTNYLLKRKI</sequence>
<dbReference type="EMBL" id="MAWT01000022">
    <property type="protein sequence ID" value="OCM71461.1"/>
    <property type="molecule type" value="Genomic_DNA"/>
</dbReference>
<dbReference type="Pfam" id="PF00348">
    <property type="entry name" value="polyprenyl_synt"/>
    <property type="match status" value="1"/>
</dbReference>
<dbReference type="GO" id="GO:0046872">
    <property type="term" value="F:metal ion binding"/>
    <property type="evidence" value="ECO:0007669"/>
    <property type="project" value="UniProtKB-KW"/>
</dbReference>
<evidence type="ECO:0000256" key="3">
    <source>
        <dbReference type="ARBA" id="ARBA00022679"/>
    </source>
</evidence>
<dbReference type="SFLD" id="SFLDS00005">
    <property type="entry name" value="Isoprenoid_Synthase_Type_I"/>
    <property type="match status" value="1"/>
</dbReference>
<evidence type="ECO:0000256" key="1">
    <source>
        <dbReference type="ARBA" id="ARBA00001946"/>
    </source>
</evidence>
<proteinExistence type="inferred from homology"/>
<evidence type="ECO:0000313" key="10">
    <source>
        <dbReference type="Proteomes" id="UP000256718"/>
    </source>
</evidence>
<keyword evidence="5" id="KW-0460">Magnesium</keyword>
<dbReference type="Gene3D" id="1.10.600.10">
    <property type="entry name" value="Farnesyl Diphosphate Synthase"/>
    <property type="match status" value="1"/>
</dbReference>
<comment type="caution">
    <text evidence="7">The sequence shown here is derived from an EMBL/GenBank/DDBJ whole genome shotgun (WGS) entry which is preliminary data.</text>
</comment>
<dbReference type="Proteomes" id="UP000093122">
    <property type="component" value="Unassembled WGS sequence"/>
</dbReference>
<dbReference type="PANTHER" id="PTHR12001">
    <property type="entry name" value="GERANYLGERANYL PYROPHOSPHATE SYNTHASE"/>
    <property type="match status" value="1"/>
</dbReference>
<evidence type="ECO:0000256" key="5">
    <source>
        <dbReference type="ARBA" id="ARBA00022842"/>
    </source>
</evidence>
<reference evidence="7 9" key="1">
    <citation type="journal article" date="2016" name="Sci. Rep.">
        <title>Serotype IV Streptococcus agalactiae ST-452 has arisen from large genomic recombination events between CC23 and the hypervirulent CC17 lineages.</title>
        <authorList>
            <person name="Campisi E."/>
            <person name="Rinaudo C.D."/>
            <person name="Donati C."/>
            <person name="Barucco M."/>
            <person name="Torricelli G."/>
            <person name="Edwards M.S."/>
            <person name="Baker C.J."/>
            <person name="Margarit I."/>
            <person name="Rosini R."/>
        </authorList>
    </citation>
    <scope>NUCLEOTIDE SEQUENCE [LARGE SCALE GENOMIC DNA]</scope>
    <source>
        <strain evidence="7 9">CZ-PW-140</strain>
    </source>
</reference>
<gene>
    <name evidence="7" type="ORF">AX245_09655</name>
    <name evidence="8" type="ORF">C4618_04600</name>
</gene>
<name>A0A0E1ENT5_STRAG</name>
<accession>A0A0E1ENT5</accession>
<dbReference type="GO" id="GO:0008299">
    <property type="term" value="P:isoprenoid biosynthetic process"/>
    <property type="evidence" value="ECO:0007669"/>
    <property type="project" value="InterPro"/>
</dbReference>
<evidence type="ECO:0000256" key="2">
    <source>
        <dbReference type="ARBA" id="ARBA00006706"/>
    </source>
</evidence>
<reference evidence="8 10" key="2">
    <citation type="journal article" date="2018" name="Emerg. Microbes Infect.">
        <title>Phenotypic and molecular analysis of nontypeable Group B streptococci: identification of cps2a and hybrid cps2a/cps5 Group B streptococcal capsule gene clusters.</title>
        <authorList>
            <person name="Alhhazmi A."/>
            <person name="Tyrrell G.J."/>
        </authorList>
    </citation>
    <scope>NUCLEOTIDE SEQUENCE [LARGE SCALE GENOMIC DNA]</scope>
    <source>
        <strain evidence="8 10">PLGBS17</strain>
    </source>
</reference>
<dbReference type="AlphaFoldDB" id="A0A0E1ENT5"/>
<protein>
    <submittedName>
        <fullName evidence="7">Farnesyl pyrophosphate synthetase</fullName>
    </submittedName>
    <submittedName>
        <fullName evidence="8">Polyprenyl synthetase family protein</fullName>
    </submittedName>
</protein>
<dbReference type="EMBL" id="QHGZ01000117">
    <property type="protein sequence ID" value="RDY83086.1"/>
    <property type="molecule type" value="Genomic_DNA"/>
</dbReference>